<dbReference type="PANTHER" id="PTHR19303">
    <property type="entry name" value="TRANSPOSON"/>
    <property type="match status" value="1"/>
</dbReference>
<dbReference type="InterPro" id="IPR050863">
    <property type="entry name" value="CenT-Element_Derived"/>
</dbReference>
<name>A0A8H7S332_9FUNG</name>
<keyword evidence="1" id="KW-0238">DNA-binding</keyword>
<evidence type="ECO:0000313" key="4">
    <source>
        <dbReference type="EMBL" id="KAG2220621.1"/>
    </source>
</evidence>
<dbReference type="Pfam" id="PF03221">
    <property type="entry name" value="HTH_Tnp_Tc5"/>
    <property type="match status" value="1"/>
</dbReference>
<dbReference type="Pfam" id="PF03184">
    <property type="entry name" value="DDE_1"/>
    <property type="match status" value="1"/>
</dbReference>
<evidence type="ECO:0000259" key="2">
    <source>
        <dbReference type="Pfam" id="PF03184"/>
    </source>
</evidence>
<feature type="domain" description="DDE-1" evidence="2">
    <location>
        <begin position="173"/>
        <end position="345"/>
    </location>
</feature>
<evidence type="ECO:0000256" key="1">
    <source>
        <dbReference type="ARBA" id="ARBA00023125"/>
    </source>
</evidence>
<dbReference type="GO" id="GO:0003677">
    <property type="term" value="F:DNA binding"/>
    <property type="evidence" value="ECO:0007669"/>
    <property type="project" value="UniProtKB-KW"/>
</dbReference>
<comment type="caution">
    <text evidence="4">The sequence shown here is derived from an EMBL/GenBank/DDBJ whole genome shotgun (WGS) entry which is preliminary data.</text>
</comment>
<dbReference type="InterPro" id="IPR006600">
    <property type="entry name" value="HTH_CenpB_DNA-bd_dom"/>
</dbReference>
<dbReference type="EMBL" id="JAEPRB010000134">
    <property type="protein sequence ID" value="KAG2220621.1"/>
    <property type="molecule type" value="Genomic_DNA"/>
</dbReference>
<dbReference type="Proteomes" id="UP000646827">
    <property type="component" value="Unassembled WGS sequence"/>
</dbReference>
<dbReference type="GO" id="GO:0005634">
    <property type="term" value="C:nucleus"/>
    <property type="evidence" value="ECO:0007669"/>
    <property type="project" value="TreeGrafter"/>
</dbReference>
<evidence type="ECO:0008006" key="6">
    <source>
        <dbReference type="Google" id="ProtNLM"/>
    </source>
</evidence>
<evidence type="ECO:0000313" key="5">
    <source>
        <dbReference type="Proteomes" id="UP000646827"/>
    </source>
</evidence>
<accession>A0A8H7S332</accession>
<dbReference type="InterPro" id="IPR004875">
    <property type="entry name" value="DDE_SF_endonuclease_dom"/>
</dbReference>
<protein>
    <recommendedName>
        <fullName evidence="6">DDE-1 domain-containing protein</fullName>
    </recommendedName>
</protein>
<reference evidence="4 5" key="1">
    <citation type="submission" date="2020-12" db="EMBL/GenBank/DDBJ databases">
        <title>Metabolic potential, ecology and presence of endohyphal bacteria is reflected in genomic diversity of Mucoromycotina.</title>
        <authorList>
            <person name="Muszewska A."/>
            <person name="Okrasinska A."/>
            <person name="Steczkiewicz K."/>
            <person name="Drgas O."/>
            <person name="Orlowska M."/>
            <person name="Perlinska-Lenart U."/>
            <person name="Aleksandrzak-Piekarczyk T."/>
            <person name="Szatraj K."/>
            <person name="Zielenkiewicz U."/>
            <person name="Pilsyk S."/>
            <person name="Malc E."/>
            <person name="Mieczkowski P."/>
            <person name="Kruszewska J.S."/>
            <person name="Biernat P."/>
            <person name="Pawlowska J."/>
        </authorList>
    </citation>
    <scope>NUCLEOTIDE SEQUENCE [LARGE SCALE GENOMIC DNA]</scope>
    <source>
        <strain evidence="4 5">CBS 142.35</strain>
    </source>
</reference>
<dbReference type="AlphaFoldDB" id="A0A8H7S332"/>
<organism evidence="4 5">
    <name type="scientific">Circinella minor</name>
    <dbReference type="NCBI Taxonomy" id="1195481"/>
    <lineage>
        <taxon>Eukaryota</taxon>
        <taxon>Fungi</taxon>
        <taxon>Fungi incertae sedis</taxon>
        <taxon>Mucoromycota</taxon>
        <taxon>Mucoromycotina</taxon>
        <taxon>Mucoromycetes</taxon>
        <taxon>Mucorales</taxon>
        <taxon>Lichtheimiaceae</taxon>
        <taxon>Circinella</taxon>
    </lineage>
</organism>
<gene>
    <name evidence="4" type="ORF">INT45_014051</name>
</gene>
<feature type="domain" description="HTH CENPB-type" evidence="3">
    <location>
        <begin position="82"/>
        <end position="110"/>
    </location>
</feature>
<sequence length="488" mass="56145">MGKTKAYFNKLTADQEDPIRKEYATGRARTVKELGQFFKLMYPNLRRKASLSRSIEAPSGKRIPPGMIGQYPSANTTSGRNFAEKLGYPEGTFKASNGWQDRFRKCYGFGLIRNHGESGSANEAAIESAFSSIIEEVSKYRSCDIYNMDETSILYCNPPVTRPIQGMKQDKSGITVALTVHADGSDFREPLIIGKSLNPSCFAASYGFSLYFANKIAWMTSNIFKTYLKRFDRTMVYQQRHVLLLLDNFSGQRCDYTPENIKILYSPPNATTRLQPLDARIIQCFKSHFNNYKYKRVYDETITRSSGELITNCANFLKHQYLLPMKWVRIVWEKNVSAETVQLCFDKPLPSAFSFAVDYPEALEIEEKRQGVVDDEIRGIYDVDFSEAELESFVDPEEERDPIPPPMSNDDIVNLVRMTNESEPNMQETDNGSIIQGLNSIQKAEVIRRVVPFLDEEYYEVEHILRKLRDQYKQKSFTRQSSIEDYFF</sequence>
<dbReference type="OrthoDB" id="2439524at2759"/>
<dbReference type="PANTHER" id="PTHR19303:SF73">
    <property type="entry name" value="PROTEIN PDC2"/>
    <property type="match status" value="1"/>
</dbReference>
<proteinExistence type="predicted"/>
<evidence type="ECO:0000259" key="3">
    <source>
        <dbReference type="Pfam" id="PF03221"/>
    </source>
</evidence>
<keyword evidence="5" id="KW-1185">Reference proteome</keyword>